<dbReference type="SUPFAM" id="SSF52172">
    <property type="entry name" value="CheY-like"/>
    <property type="match status" value="1"/>
</dbReference>
<proteinExistence type="predicted"/>
<evidence type="ECO:0000256" key="2">
    <source>
        <dbReference type="ARBA" id="ARBA00022777"/>
    </source>
</evidence>
<evidence type="ECO:0000313" key="7">
    <source>
        <dbReference type="EMBL" id="TKV57345.1"/>
    </source>
</evidence>
<evidence type="ECO:0000256" key="3">
    <source>
        <dbReference type="ARBA" id="ARBA00023012"/>
    </source>
</evidence>
<reference evidence="7 8" key="1">
    <citation type="submission" date="2019-05" db="EMBL/GenBank/DDBJ databases">
        <title>Nakamurella sp. N5BH11, whole genome shotgun sequence.</title>
        <authorList>
            <person name="Tuo L."/>
        </authorList>
    </citation>
    <scope>NUCLEOTIDE SEQUENCE [LARGE SCALE GENOMIC DNA]</scope>
    <source>
        <strain evidence="7 8">N5BH11</strain>
    </source>
</reference>
<dbReference type="SUPFAM" id="SSF55874">
    <property type="entry name" value="ATPase domain of HSP90 chaperone/DNA topoisomerase II/histidine kinase"/>
    <property type="match status" value="1"/>
</dbReference>
<gene>
    <name evidence="7" type="ORF">FDO65_17630</name>
</gene>
<dbReference type="InterPro" id="IPR050482">
    <property type="entry name" value="Sensor_HK_TwoCompSys"/>
</dbReference>
<dbReference type="SMART" id="SM00387">
    <property type="entry name" value="HATPase_c"/>
    <property type="match status" value="1"/>
</dbReference>
<dbReference type="PROSITE" id="PS50110">
    <property type="entry name" value="RESPONSE_REGULATORY"/>
    <property type="match status" value="1"/>
</dbReference>
<evidence type="ECO:0000256" key="5">
    <source>
        <dbReference type="SAM" id="MobiDB-lite"/>
    </source>
</evidence>
<dbReference type="Proteomes" id="UP000306985">
    <property type="component" value="Unassembled WGS sequence"/>
</dbReference>
<dbReference type="CDD" id="cd17535">
    <property type="entry name" value="REC_NarL-like"/>
    <property type="match status" value="1"/>
</dbReference>
<feature type="region of interest" description="Disordered" evidence="5">
    <location>
        <begin position="166"/>
        <end position="191"/>
    </location>
</feature>
<comment type="caution">
    <text evidence="7">The sequence shown here is derived from an EMBL/GenBank/DDBJ whole genome shotgun (WGS) entry which is preliminary data.</text>
</comment>
<feature type="modified residue" description="4-aspartylphosphate" evidence="4">
    <location>
        <position position="477"/>
    </location>
</feature>
<organism evidence="7 8">
    <name type="scientific">Nakamurella flava</name>
    <dbReference type="NCBI Taxonomy" id="2576308"/>
    <lineage>
        <taxon>Bacteria</taxon>
        <taxon>Bacillati</taxon>
        <taxon>Actinomycetota</taxon>
        <taxon>Actinomycetes</taxon>
        <taxon>Nakamurellales</taxon>
        <taxon>Nakamurellaceae</taxon>
        <taxon>Nakamurella</taxon>
    </lineage>
</organism>
<dbReference type="SMART" id="SM00448">
    <property type="entry name" value="REC"/>
    <property type="match status" value="1"/>
</dbReference>
<dbReference type="InterPro" id="IPR001789">
    <property type="entry name" value="Sig_transdc_resp-reg_receiver"/>
</dbReference>
<dbReference type="GO" id="GO:0016301">
    <property type="term" value="F:kinase activity"/>
    <property type="evidence" value="ECO:0007669"/>
    <property type="project" value="UniProtKB-KW"/>
</dbReference>
<protein>
    <submittedName>
        <fullName evidence="7">Response regulator</fullName>
    </submittedName>
</protein>
<keyword evidence="3" id="KW-0902">Two-component regulatory system</keyword>
<dbReference type="OrthoDB" id="9808843at2"/>
<dbReference type="InterPro" id="IPR058245">
    <property type="entry name" value="NreC/VraR/RcsB-like_REC"/>
</dbReference>
<dbReference type="InterPro" id="IPR003594">
    <property type="entry name" value="HATPase_dom"/>
</dbReference>
<dbReference type="InterPro" id="IPR036890">
    <property type="entry name" value="HATPase_C_sf"/>
</dbReference>
<dbReference type="RefSeq" id="WP_137451049.1">
    <property type="nucleotide sequence ID" value="NZ_SZZH01000005.1"/>
</dbReference>
<dbReference type="GO" id="GO:0000160">
    <property type="term" value="P:phosphorelay signal transduction system"/>
    <property type="evidence" value="ECO:0007669"/>
    <property type="project" value="UniProtKB-KW"/>
</dbReference>
<dbReference type="Pfam" id="PF00072">
    <property type="entry name" value="Response_reg"/>
    <property type="match status" value="1"/>
</dbReference>
<dbReference type="InterPro" id="IPR011006">
    <property type="entry name" value="CheY-like_superfamily"/>
</dbReference>
<sequence length="541" mass="57706">MTEHAPFDAANWTTGVRAVPALVDDRRPVGAERSPGQIVDTFVAFAAASVGDGAVFWPAEGRFEVDWRPRVCHPDGDMARMIKSGLSLPSHRSTAPDLRPRHEVLRDVLLDITPAALVVPVDVDGAELGHLGVFSLRPTARYGPADHDLLTRVAVTAAAALQHAEVRSHPGAGGSAVVEADPRHSAGPAGDHRRLLDRMAELEDEERRALGEAIHDAPIQQIVTGVVRLEYLRDRVDQHGQQVIDGVTDLLEESLDWLRSLIVVSLTPPDLAPGIGPALAVLARQVLAGTGTRVRIAGPAHANLDRSAKLAVYRIFREALLNVARHAEADLVVIRVESRAGEIEISLRDNGVGGVDGKPAGSRGLSMMADRARNQGAELVIDSPPRGGTTVTVRFRTSVLPVPVSPGALAAASLAAPPLVSRARNRVLVCDDQKDLRAAVTLVLADNPTVEVVGEAPDGDTCLRLLEERRPDVLIVDVSMPGGGPDLARAIKTIRPDCHVIVFSGRADAATQEAMLEAGADQYVVKSGRLRRLIEALERAI</sequence>
<name>A0A4V6CVF9_9ACTN</name>
<dbReference type="PANTHER" id="PTHR24421">
    <property type="entry name" value="NITRATE/NITRITE SENSOR PROTEIN NARX-RELATED"/>
    <property type="match status" value="1"/>
</dbReference>
<evidence type="ECO:0000313" key="8">
    <source>
        <dbReference type="Proteomes" id="UP000306985"/>
    </source>
</evidence>
<evidence type="ECO:0000256" key="4">
    <source>
        <dbReference type="PROSITE-ProRule" id="PRU00169"/>
    </source>
</evidence>
<dbReference type="Gene3D" id="3.40.50.2300">
    <property type="match status" value="1"/>
</dbReference>
<keyword evidence="2" id="KW-0418">Kinase</keyword>
<dbReference type="Gene3D" id="3.30.565.10">
    <property type="entry name" value="Histidine kinase-like ATPase, C-terminal domain"/>
    <property type="match status" value="1"/>
</dbReference>
<accession>A0A4V6CVF9</accession>
<evidence type="ECO:0000256" key="1">
    <source>
        <dbReference type="ARBA" id="ARBA00022679"/>
    </source>
</evidence>
<keyword evidence="1" id="KW-0808">Transferase</keyword>
<feature type="compositionally biased region" description="Basic and acidic residues" evidence="5">
    <location>
        <begin position="180"/>
        <end position="191"/>
    </location>
</feature>
<evidence type="ECO:0000259" key="6">
    <source>
        <dbReference type="PROSITE" id="PS50110"/>
    </source>
</evidence>
<dbReference type="Pfam" id="PF02518">
    <property type="entry name" value="HATPase_c"/>
    <property type="match status" value="1"/>
</dbReference>
<keyword evidence="8" id="KW-1185">Reference proteome</keyword>
<dbReference type="AlphaFoldDB" id="A0A4V6CVF9"/>
<dbReference type="CDD" id="cd16917">
    <property type="entry name" value="HATPase_UhpB-NarQ-NarX-like"/>
    <property type="match status" value="1"/>
</dbReference>
<dbReference type="SUPFAM" id="SSF55781">
    <property type="entry name" value="GAF domain-like"/>
    <property type="match status" value="1"/>
</dbReference>
<keyword evidence="4" id="KW-0597">Phosphoprotein</keyword>
<dbReference type="EMBL" id="SZZH01000005">
    <property type="protein sequence ID" value="TKV57345.1"/>
    <property type="molecule type" value="Genomic_DNA"/>
</dbReference>
<feature type="domain" description="Response regulatory" evidence="6">
    <location>
        <begin position="426"/>
        <end position="541"/>
    </location>
</feature>